<keyword evidence="2" id="KW-1185">Reference proteome</keyword>
<evidence type="ECO:0000313" key="2">
    <source>
        <dbReference type="Proteomes" id="UP000821845"/>
    </source>
</evidence>
<dbReference type="EMBL" id="CM023483">
    <property type="protein sequence ID" value="KAH6935174.1"/>
    <property type="molecule type" value="Genomic_DNA"/>
</dbReference>
<reference evidence="1" key="1">
    <citation type="submission" date="2020-05" db="EMBL/GenBank/DDBJ databases">
        <title>Large-scale comparative analyses of tick genomes elucidate their genetic diversity and vector capacities.</title>
        <authorList>
            <person name="Jia N."/>
            <person name="Wang J."/>
            <person name="Shi W."/>
            <person name="Du L."/>
            <person name="Sun Y."/>
            <person name="Zhan W."/>
            <person name="Jiang J."/>
            <person name="Wang Q."/>
            <person name="Zhang B."/>
            <person name="Ji P."/>
            <person name="Sakyi L.B."/>
            <person name="Cui X."/>
            <person name="Yuan T."/>
            <person name="Jiang B."/>
            <person name="Yang W."/>
            <person name="Lam T.T.-Y."/>
            <person name="Chang Q."/>
            <person name="Ding S."/>
            <person name="Wang X."/>
            <person name="Zhu J."/>
            <person name="Ruan X."/>
            <person name="Zhao L."/>
            <person name="Wei J."/>
            <person name="Que T."/>
            <person name="Du C."/>
            <person name="Cheng J."/>
            <person name="Dai P."/>
            <person name="Han X."/>
            <person name="Huang E."/>
            <person name="Gao Y."/>
            <person name="Liu J."/>
            <person name="Shao H."/>
            <person name="Ye R."/>
            <person name="Li L."/>
            <person name="Wei W."/>
            <person name="Wang X."/>
            <person name="Wang C."/>
            <person name="Yang T."/>
            <person name="Huo Q."/>
            <person name="Li W."/>
            <person name="Guo W."/>
            <person name="Chen H."/>
            <person name="Zhou L."/>
            <person name="Ni X."/>
            <person name="Tian J."/>
            <person name="Zhou Y."/>
            <person name="Sheng Y."/>
            <person name="Liu T."/>
            <person name="Pan Y."/>
            <person name="Xia L."/>
            <person name="Li J."/>
            <person name="Zhao F."/>
            <person name="Cao W."/>
        </authorList>
    </citation>
    <scope>NUCLEOTIDE SEQUENCE</scope>
    <source>
        <strain evidence="1">Hyas-2018</strain>
    </source>
</reference>
<protein>
    <submittedName>
        <fullName evidence="1">Uncharacterized protein</fullName>
    </submittedName>
</protein>
<evidence type="ECO:0000313" key="1">
    <source>
        <dbReference type="EMBL" id="KAH6935174.1"/>
    </source>
</evidence>
<sequence length="277" mass="30330">MLEPPVHTLLFVPLTTTDSLNQLNRQATSVSDEALASGQISDVSVNSRENVFAIGVKQCSAMDVLCNVTLLGYINVRSYILHGRYSTAGVIGSQIRSLSARSAAFCAKDHFSAGIALRWVTLVLCARAPSYSRYTGGRTIRTPAKQNNVAGNCDGPHHASSKVCPYIKEMQVLRQMVRGGSTHREAAAKVRRGHSHRRVPSKSMTKPTDEPLPQSSSSPLQASGKASKMLPKKERGITGRPETWPALPTRNRQAQRCADRQKLLRNRTVAIVMKRKS</sequence>
<comment type="caution">
    <text evidence="1">The sequence shown here is derived from an EMBL/GenBank/DDBJ whole genome shotgun (WGS) entry which is preliminary data.</text>
</comment>
<name>A0ACB7SMM0_HYAAI</name>
<organism evidence="1 2">
    <name type="scientific">Hyalomma asiaticum</name>
    <name type="common">Tick</name>
    <dbReference type="NCBI Taxonomy" id="266040"/>
    <lineage>
        <taxon>Eukaryota</taxon>
        <taxon>Metazoa</taxon>
        <taxon>Ecdysozoa</taxon>
        <taxon>Arthropoda</taxon>
        <taxon>Chelicerata</taxon>
        <taxon>Arachnida</taxon>
        <taxon>Acari</taxon>
        <taxon>Parasitiformes</taxon>
        <taxon>Ixodida</taxon>
        <taxon>Ixodoidea</taxon>
        <taxon>Ixodidae</taxon>
        <taxon>Hyalomminae</taxon>
        <taxon>Hyalomma</taxon>
    </lineage>
</organism>
<gene>
    <name evidence="1" type="ORF">HPB50_004330</name>
</gene>
<accession>A0ACB7SMM0</accession>
<dbReference type="Proteomes" id="UP000821845">
    <property type="component" value="Chromosome 3"/>
</dbReference>
<proteinExistence type="predicted"/>